<dbReference type="Proteomes" id="UP000184485">
    <property type="component" value="Unassembled WGS sequence"/>
</dbReference>
<sequence>MTPETALAMYRRQIDKHGEPVALRRVNRRPDPDADLPIRARVLSQAKPDDLVNAVSQSNRVIVMLAADIEASDWPGPPLKGDKVILRGRALTITAVDDDKRRIAGVLIAYEITAGG</sequence>
<gene>
    <name evidence="1" type="ORF">SAMN02745157_1463</name>
</gene>
<dbReference type="OrthoDB" id="8265612at2"/>
<dbReference type="RefSeq" id="WP_073051999.1">
    <property type="nucleotide sequence ID" value="NZ_FQUP01000001.1"/>
</dbReference>
<keyword evidence="2" id="KW-1185">Reference proteome</keyword>
<accession>A0A1M4Y9X2</accession>
<evidence type="ECO:0000313" key="1">
    <source>
        <dbReference type="EMBL" id="SHF02448.1"/>
    </source>
</evidence>
<organism evidence="1 2">
    <name type="scientific">Kaistia soli DSM 19436</name>
    <dbReference type="NCBI Taxonomy" id="1122133"/>
    <lineage>
        <taxon>Bacteria</taxon>
        <taxon>Pseudomonadati</taxon>
        <taxon>Pseudomonadota</taxon>
        <taxon>Alphaproteobacteria</taxon>
        <taxon>Hyphomicrobiales</taxon>
        <taxon>Kaistiaceae</taxon>
        <taxon>Kaistia</taxon>
    </lineage>
</organism>
<dbReference type="STRING" id="1122133.SAMN02745157_1463"/>
<name>A0A1M4Y9X2_9HYPH</name>
<dbReference type="EMBL" id="FQUP01000001">
    <property type="protein sequence ID" value="SHF02448.1"/>
    <property type="molecule type" value="Genomic_DNA"/>
</dbReference>
<evidence type="ECO:0000313" key="2">
    <source>
        <dbReference type="Proteomes" id="UP000184485"/>
    </source>
</evidence>
<protein>
    <submittedName>
        <fullName evidence="1">Uncharacterized protein</fullName>
    </submittedName>
</protein>
<reference evidence="1 2" key="1">
    <citation type="submission" date="2016-11" db="EMBL/GenBank/DDBJ databases">
        <authorList>
            <person name="Jaros S."/>
            <person name="Januszkiewicz K."/>
            <person name="Wedrychowicz H."/>
        </authorList>
    </citation>
    <scope>NUCLEOTIDE SEQUENCE [LARGE SCALE GENOMIC DNA]</scope>
    <source>
        <strain evidence="1 2">DSM 19436</strain>
    </source>
</reference>
<proteinExistence type="predicted"/>
<dbReference type="AlphaFoldDB" id="A0A1M4Y9X2"/>